<dbReference type="Proteomes" id="UP000619265">
    <property type="component" value="Unassembled WGS sequence"/>
</dbReference>
<feature type="transmembrane region" description="Helical" evidence="1">
    <location>
        <begin position="198"/>
        <end position="228"/>
    </location>
</feature>
<dbReference type="OrthoDB" id="1908649at2759"/>
<dbReference type="RefSeq" id="XP_018807005.2">
    <property type="nucleotide sequence ID" value="XM_018951460.2"/>
</dbReference>
<organism evidence="2 3">
    <name type="scientific">Juglans regia</name>
    <name type="common">English walnut</name>
    <dbReference type="NCBI Taxonomy" id="51240"/>
    <lineage>
        <taxon>Eukaryota</taxon>
        <taxon>Viridiplantae</taxon>
        <taxon>Streptophyta</taxon>
        <taxon>Embryophyta</taxon>
        <taxon>Tracheophyta</taxon>
        <taxon>Spermatophyta</taxon>
        <taxon>Magnoliopsida</taxon>
        <taxon>eudicotyledons</taxon>
        <taxon>Gunneridae</taxon>
        <taxon>Pentapetalae</taxon>
        <taxon>rosids</taxon>
        <taxon>fabids</taxon>
        <taxon>Fagales</taxon>
        <taxon>Juglandaceae</taxon>
        <taxon>Juglans</taxon>
    </lineage>
</organism>
<feature type="transmembrane region" description="Helical" evidence="1">
    <location>
        <begin position="86"/>
        <end position="106"/>
    </location>
</feature>
<reference evidence="2" key="2">
    <citation type="submission" date="2020-03" db="EMBL/GenBank/DDBJ databases">
        <title>Walnut 2.0.</title>
        <authorList>
            <person name="Marrano A."/>
            <person name="Britton M."/>
            <person name="Zimin A.V."/>
            <person name="Zaini P.A."/>
            <person name="Workman R."/>
            <person name="Puiu D."/>
            <person name="Bianco L."/>
            <person name="Allen B.J."/>
            <person name="Troggio M."/>
            <person name="Leslie C.A."/>
            <person name="Timp W."/>
            <person name="Dendekar A."/>
            <person name="Salzberg S.L."/>
            <person name="Neale D.B."/>
        </authorList>
    </citation>
    <scope>NUCLEOTIDE SEQUENCE</scope>
    <source>
        <tissue evidence="2">Leaves</tissue>
    </source>
</reference>
<protein>
    <submittedName>
        <fullName evidence="2">Uncharacterized protein</fullName>
    </submittedName>
</protein>
<gene>
    <name evidence="2" type="ORF">F2P56_033759</name>
</gene>
<dbReference type="Gramene" id="Jr15_02020_p1">
    <property type="protein sequence ID" value="cds.Jr15_02020_p1"/>
    <property type="gene ID" value="Jr15_02020"/>
</dbReference>
<keyword evidence="1" id="KW-1133">Transmembrane helix</keyword>
<dbReference type="PANTHER" id="PTHR33133">
    <property type="entry name" value="OS08G0107100 PROTEIN-RELATED"/>
    <property type="match status" value="1"/>
</dbReference>
<feature type="transmembrane region" description="Helical" evidence="1">
    <location>
        <begin position="287"/>
        <end position="312"/>
    </location>
</feature>
<sequence>MNLFEGLETFGMCRKVQAVNFLHPIPKTPLSLPQAISKLSSPTATTTPSMKGIAMDIMEQENMQFLGIFGVYREAYKIMIFSWRKILSQITLALVIPLSFIFLVHMEVSDLLFSRIIHNEIVLDETRAGTPKHNKVSDVVNSEWITFWLFKVAYFTFLLIFSLLSTSAIVYTIACIYTGREVTFKKVMSVVPKVWKRLMVTFICTYIAFFAYNFVAILIGIISVFVLIDSESRYFLQILIAMGILYLVGFVYMTIVWQLASVVTVLEDSCGVQAMLKSKALLKGKMWVATVIFFKLNFSLAIIQIAFCKLVVHGWRLGMASRVGYGIICSLLLFKLVLFGLIIQTVIYFVCKSYHHENIDKSTLSDHLEVYLGEYYVPLKAKDVQLEQFDV</sequence>
<keyword evidence="1" id="KW-0472">Membrane</keyword>
<feature type="transmembrane region" description="Helical" evidence="1">
    <location>
        <begin position="324"/>
        <end position="351"/>
    </location>
</feature>
<dbReference type="AlphaFoldDB" id="A0A833X7F1"/>
<feature type="transmembrane region" description="Helical" evidence="1">
    <location>
        <begin position="234"/>
        <end position="266"/>
    </location>
</feature>
<dbReference type="PANTHER" id="PTHR33133:SF51">
    <property type="entry name" value="THH1_TOM1_TOM3 DOMAIN-CONTAINING PROTEIN"/>
    <property type="match status" value="1"/>
</dbReference>
<evidence type="ECO:0000256" key="1">
    <source>
        <dbReference type="SAM" id="Phobius"/>
    </source>
</evidence>
<accession>A0A833X7F1</accession>
<reference evidence="2" key="1">
    <citation type="submission" date="2015-10" db="EMBL/GenBank/DDBJ databases">
        <authorList>
            <person name="Martinez-Garcia P.J."/>
            <person name="Crepeau M.W."/>
            <person name="Puiu D."/>
            <person name="Gonzalez-Ibeas D."/>
            <person name="Whalen J."/>
            <person name="Stevens K."/>
            <person name="Paul R."/>
            <person name="Butterfield T."/>
            <person name="Britton M."/>
            <person name="Reagan R."/>
            <person name="Chakraborty S."/>
            <person name="Walawage S.L."/>
            <person name="Vasquez-Gross H.A."/>
            <person name="Cardeno C."/>
            <person name="Famula R."/>
            <person name="Pratt K."/>
            <person name="Kuruganti S."/>
            <person name="Aradhya M.K."/>
            <person name="Leslie C.A."/>
            <person name="Dandekar A.M."/>
            <person name="Salzberg S.L."/>
            <person name="Wegrzyn J.L."/>
            <person name="Langley C.H."/>
            <person name="Neale D.B."/>
        </authorList>
    </citation>
    <scope>NUCLEOTIDE SEQUENCE</scope>
    <source>
        <tissue evidence="2">Leaves</tissue>
    </source>
</reference>
<keyword evidence="1" id="KW-0812">Transmembrane</keyword>
<evidence type="ECO:0000313" key="2">
    <source>
        <dbReference type="EMBL" id="KAF5444640.1"/>
    </source>
</evidence>
<proteinExistence type="predicted"/>
<name>A0A833X7F1_JUGRE</name>
<comment type="caution">
    <text evidence="2">The sequence shown here is derived from an EMBL/GenBank/DDBJ whole genome shotgun (WGS) entry which is preliminary data.</text>
</comment>
<dbReference type="EMBL" id="LIHL02000015">
    <property type="protein sequence ID" value="KAF5444640.1"/>
    <property type="molecule type" value="Genomic_DNA"/>
</dbReference>
<feature type="transmembrane region" description="Helical" evidence="1">
    <location>
        <begin position="152"/>
        <end position="177"/>
    </location>
</feature>
<evidence type="ECO:0000313" key="3">
    <source>
        <dbReference type="Proteomes" id="UP000619265"/>
    </source>
</evidence>
<dbReference type="KEGG" id="jre:108980522"/>